<evidence type="ECO:0000313" key="5">
    <source>
        <dbReference type="Proteomes" id="UP000051461"/>
    </source>
</evidence>
<evidence type="ECO:0000313" key="4">
    <source>
        <dbReference type="EMBL" id="KRK39816.1"/>
    </source>
</evidence>
<keyword evidence="1" id="KW-1015">Disulfide bond</keyword>
<organism evidence="4 5">
    <name type="scientific">Loigolactobacillus bifermentans DSM 20003</name>
    <dbReference type="NCBI Taxonomy" id="1423726"/>
    <lineage>
        <taxon>Bacteria</taxon>
        <taxon>Bacillati</taxon>
        <taxon>Bacillota</taxon>
        <taxon>Bacilli</taxon>
        <taxon>Lactobacillales</taxon>
        <taxon>Lactobacillaceae</taxon>
        <taxon>Loigolactobacillus</taxon>
    </lineage>
</organism>
<sequence length="137" mass="15723">MLHLYTSPSCASCRKARAWLVAHQIDFTERNILAQPLTTAELKQILRLTENGTDDIIATRSKAYQALTVDLNQLPLKAVMTLLQQDPTLIKRPLLVDETRLEVGYNAEDIRQFMPRKLRQQELRRAQYLTGFADLAE</sequence>
<evidence type="ECO:0000256" key="3">
    <source>
        <dbReference type="PROSITE-ProRule" id="PRU01282"/>
    </source>
</evidence>
<proteinExistence type="inferred from homology"/>
<protein>
    <submittedName>
        <fullName evidence="4">Arsenate reductase</fullName>
    </submittedName>
</protein>
<dbReference type="NCBIfam" id="TIGR01617">
    <property type="entry name" value="arsC_related"/>
    <property type="match status" value="1"/>
</dbReference>
<dbReference type="STRING" id="1423726.FC07_GL002310"/>
<dbReference type="CDD" id="cd03032">
    <property type="entry name" value="ArsC_Spx"/>
    <property type="match status" value="1"/>
</dbReference>
<dbReference type="InterPro" id="IPR006660">
    <property type="entry name" value="Arsenate_reductase-like"/>
</dbReference>
<gene>
    <name evidence="4" type="ORF">FC07_GL002310</name>
</gene>
<dbReference type="EMBL" id="AZDA01000039">
    <property type="protein sequence ID" value="KRK39816.1"/>
    <property type="molecule type" value="Genomic_DNA"/>
</dbReference>
<dbReference type="Proteomes" id="UP000051461">
    <property type="component" value="Unassembled WGS sequence"/>
</dbReference>
<evidence type="ECO:0000256" key="1">
    <source>
        <dbReference type="ARBA" id="ARBA00023157"/>
    </source>
</evidence>
<dbReference type="Gene3D" id="3.40.30.10">
    <property type="entry name" value="Glutaredoxin"/>
    <property type="match status" value="1"/>
</dbReference>
<dbReference type="InterPro" id="IPR006504">
    <property type="entry name" value="Tscrpt_reg_Spx/MgsR"/>
</dbReference>
<keyword evidence="5" id="KW-1185">Reference proteome</keyword>
<evidence type="ECO:0000256" key="2">
    <source>
        <dbReference type="ARBA" id="ARBA00023284"/>
    </source>
</evidence>
<dbReference type="InterPro" id="IPR036249">
    <property type="entry name" value="Thioredoxin-like_sf"/>
</dbReference>
<dbReference type="NCBIfam" id="NF002459">
    <property type="entry name" value="PRK01655.1"/>
    <property type="match status" value="1"/>
</dbReference>
<dbReference type="AlphaFoldDB" id="A0A0R1H0N3"/>
<dbReference type="PANTHER" id="PTHR30041">
    <property type="entry name" value="ARSENATE REDUCTASE"/>
    <property type="match status" value="1"/>
</dbReference>
<comment type="similarity">
    <text evidence="3">Belongs to the ArsC family.</text>
</comment>
<dbReference type="OrthoDB" id="9794155at2"/>
<dbReference type="PANTHER" id="PTHR30041:SF7">
    <property type="entry name" value="GLOBAL TRANSCRIPTIONAL REGULATOR SPX"/>
    <property type="match status" value="1"/>
</dbReference>
<dbReference type="PROSITE" id="PS51353">
    <property type="entry name" value="ARSC"/>
    <property type="match status" value="1"/>
</dbReference>
<reference evidence="4 5" key="1">
    <citation type="journal article" date="2015" name="Genome Announc.">
        <title>Expanding the biotechnology potential of lactobacilli through comparative genomics of 213 strains and associated genera.</title>
        <authorList>
            <person name="Sun Z."/>
            <person name="Harris H.M."/>
            <person name="McCann A."/>
            <person name="Guo C."/>
            <person name="Argimon S."/>
            <person name="Zhang W."/>
            <person name="Yang X."/>
            <person name="Jeffery I.B."/>
            <person name="Cooney J.C."/>
            <person name="Kagawa T.F."/>
            <person name="Liu W."/>
            <person name="Song Y."/>
            <person name="Salvetti E."/>
            <person name="Wrobel A."/>
            <person name="Rasinkangas P."/>
            <person name="Parkhill J."/>
            <person name="Rea M.C."/>
            <person name="O'Sullivan O."/>
            <person name="Ritari J."/>
            <person name="Douillard F.P."/>
            <person name="Paul Ross R."/>
            <person name="Yang R."/>
            <person name="Briner A.E."/>
            <person name="Felis G.E."/>
            <person name="de Vos W.M."/>
            <person name="Barrangou R."/>
            <person name="Klaenhammer T.R."/>
            <person name="Caufield P.W."/>
            <person name="Cui Y."/>
            <person name="Zhang H."/>
            <person name="O'Toole P.W."/>
        </authorList>
    </citation>
    <scope>NUCLEOTIDE SEQUENCE [LARGE SCALE GENOMIC DNA]</scope>
    <source>
        <strain evidence="4 5">DSM 20003</strain>
    </source>
</reference>
<comment type="caution">
    <text evidence="4">The sequence shown here is derived from an EMBL/GenBank/DDBJ whole genome shotgun (WGS) entry which is preliminary data.</text>
</comment>
<keyword evidence="2" id="KW-0676">Redox-active center</keyword>
<accession>A0A0R1H0N3</accession>
<name>A0A0R1H0N3_9LACO</name>
<dbReference type="SUPFAM" id="SSF52833">
    <property type="entry name" value="Thioredoxin-like"/>
    <property type="match status" value="1"/>
</dbReference>
<dbReference type="Pfam" id="PF03960">
    <property type="entry name" value="ArsC"/>
    <property type="match status" value="1"/>
</dbReference>
<dbReference type="PATRIC" id="fig|1423726.3.peg.2396"/>
<dbReference type="RefSeq" id="WP_057904163.1">
    <property type="nucleotide sequence ID" value="NZ_AZDA01000039.1"/>
</dbReference>